<accession>A0A418LXI7</accession>
<evidence type="ECO:0000313" key="4">
    <source>
        <dbReference type="Proteomes" id="UP000283523"/>
    </source>
</evidence>
<comment type="caution">
    <text evidence="3">The sequence shown here is derived from an EMBL/GenBank/DDBJ whole genome shotgun (WGS) entry which is preliminary data.</text>
</comment>
<keyword evidence="4" id="KW-1185">Reference proteome</keyword>
<keyword evidence="1" id="KW-0010">Activator</keyword>
<feature type="domain" description="Ada DNA repair metal-binding" evidence="2">
    <location>
        <begin position="24"/>
        <end position="71"/>
    </location>
</feature>
<dbReference type="SUPFAM" id="SSF57884">
    <property type="entry name" value="Ada DNA repair protein, N-terminal domain (N-Ada 10)"/>
    <property type="match status" value="1"/>
</dbReference>
<dbReference type="GO" id="GO:0008270">
    <property type="term" value="F:zinc ion binding"/>
    <property type="evidence" value="ECO:0007669"/>
    <property type="project" value="InterPro"/>
</dbReference>
<dbReference type="AlphaFoldDB" id="A0A418LXI7"/>
<evidence type="ECO:0000256" key="1">
    <source>
        <dbReference type="ARBA" id="ARBA00023159"/>
    </source>
</evidence>
<evidence type="ECO:0000313" key="3">
    <source>
        <dbReference type="EMBL" id="RIV17945.1"/>
    </source>
</evidence>
<sequence length="87" mass="10255">MIRHTALSRSQLHRLLREKKLTWGGNRTLRIYGRLDCRAGKRMKAENRVFFTDEAEALAHGFRPCAVCMPDAYRHWQQCLSRIAQVR</sequence>
<dbReference type="GO" id="GO:0008168">
    <property type="term" value="F:methyltransferase activity"/>
    <property type="evidence" value="ECO:0007669"/>
    <property type="project" value="InterPro"/>
</dbReference>
<dbReference type="EMBL" id="QXED01000014">
    <property type="protein sequence ID" value="RIV17945.1"/>
    <property type="molecule type" value="Genomic_DNA"/>
</dbReference>
<name>A0A418LXI7_9BACT</name>
<organism evidence="3 4">
    <name type="scientific">Fibrisoma montanum</name>
    <dbReference type="NCBI Taxonomy" id="2305895"/>
    <lineage>
        <taxon>Bacteria</taxon>
        <taxon>Pseudomonadati</taxon>
        <taxon>Bacteroidota</taxon>
        <taxon>Cytophagia</taxon>
        <taxon>Cytophagales</taxon>
        <taxon>Spirosomataceae</taxon>
        <taxon>Fibrisoma</taxon>
    </lineage>
</organism>
<dbReference type="GO" id="GO:0003677">
    <property type="term" value="F:DNA binding"/>
    <property type="evidence" value="ECO:0007669"/>
    <property type="project" value="InterPro"/>
</dbReference>
<reference evidence="3 4" key="1">
    <citation type="submission" date="2018-08" db="EMBL/GenBank/DDBJ databases">
        <title>Fibrisoma montanum sp. nov., isolated from Danxia mountain soil.</title>
        <authorList>
            <person name="Huang Y."/>
        </authorList>
    </citation>
    <scope>NUCLEOTIDE SEQUENCE [LARGE SCALE GENOMIC DNA]</scope>
    <source>
        <strain evidence="3 4">HYT19</strain>
    </source>
</reference>
<dbReference type="OrthoDB" id="894286at2"/>
<dbReference type="Pfam" id="PF02805">
    <property type="entry name" value="Ada_Zn_binding"/>
    <property type="match status" value="1"/>
</dbReference>
<protein>
    <submittedName>
        <fullName evidence="3">Metal-binding protein</fullName>
    </submittedName>
</protein>
<dbReference type="Gene3D" id="3.40.10.10">
    <property type="entry name" value="DNA Methylphosphotriester Repair Domain"/>
    <property type="match status" value="1"/>
</dbReference>
<dbReference type="InterPro" id="IPR035451">
    <property type="entry name" value="Ada-like_dom_sf"/>
</dbReference>
<gene>
    <name evidence="3" type="ORF">DYU11_29995</name>
</gene>
<dbReference type="Proteomes" id="UP000283523">
    <property type="component" value="Unassembled WGS sequence"/>
</dbReference>
<proteinExistence type="predicted"/>
<dbReference type="RefSeq" id="WP_119671445.1">
    <property type="nucleotide sequence ID" value="NZ_QXED01000014.1"/>
</dbReference>
<dbReference type="InterPro" id="IPR004026">
    <property type="entry name" value="Ada_DNA_repair_Zn-bd"/>
</dbReference>
<evidence type="ECO:0000259" key="2">
    <source>
        <dbReference type="Pfam" id="PF02805"/>
    </source>
</evidence>
<dbReference type="GO" id="GO:0006355">
    <property type="term" value="P:regulation of DNA-templated transcription"/>
    <property type="evidence" value="ECO:0007669"/>
    <property type="project" value="InterPro"/>
</dbReference>
<dbReference type="GO" id="GO:0006281">
    <property type="term" value="P:DNA repair"/>
    <property type="evidence" value="ECO:0007669"/>
    <property type="project" value="InterPro"/>
</dbReference>